<protein>
    <recommendedName>
        <fullName evidence="4">PpiC domain-containing protein</fullName>
    </recommendedName>
</protein>
<evidence type="ECO:0000313" key="6">
    <source>
        <dbReference type="Proteomes" id="UP000316330"/>
    </source>
</evidence>
<keyword evidence="3" id="KW-0472">Membrane</keyword>
<dbReference type="InterPro" id="IPR046357">
    <property type="entry name" value="PPIase_dom_sf"/>
</dbReference>
<accession>A0A559JX74</accession>
<dbReference type="PANTHER" id="PTHR47245">
    <property type="entry name" value="PEPTIDYLPROLYL ISOMERASE"/>
    <property type="match status" value="1"/>
</dbReference>
<evidence type="ECO:0000256" key="3">
    <source>
        <dbReference type="SAM" id="Phobius"/>
    </source>
</evidence>
<keyword evidence="6" id="KW-1185">Reference proteome</keyword>
<dbReference type="InterPro" id="IPR050245">
    <property type="entry name" value="PrsA_foldase"/>
</dbReference>
<feature type="region of interest" description="Disordered" evidence="2">
    <location>
        <begin position="1"/>
        <end position="25"/>
    </location>
</feature>
<evidence type="ECO:0000256" key="2">
    <source>
        <dbReference type="SAM" id="MobiDB-lite"/>
    </source>
</evidence>
<evidence type="ECO:0000313" key="5">
    <source>
        <dbReference type="EMBL" id="TVY04479.1"/>
    </source>
</evidence>
<dbReference type="SUPFAM" id="SSF54534">
    <property type="entry name" value="FKBP-like"/>
    <property type="match status" value="1"/>
</dbReference>
<gene>
    <name evidence="5" type="ORF">FPZ45_02560</name>
</gene>
<feature type="region of interest" description="Disordered" evidence="2">
    <location>
        <begin position="350"/>
        <end position="377"/>
    </location>
</feature>
<proteinExistence type="predicted"/>
<dbReference type="RefSeq" id="WP_144698037.1">
    <property type="nucleotide sequence ID" value="NZ_VNJJ01000001.1"/>
</dbReference>
<evidence type="ECO:0000259" key="4">
    <source>
        <dbReference type="PROSITE" id="PS50198"/>
    </source>
</evidence>
<feature type="domain" description="PpiC" evidence="4">
    <location>
        <begin position="212"/>
        <end position="302"/>
    </location>
</feature>
<dbReference type="EMBL" id="VNJJ01000001">
    <property type="protein sequence ID" value="TVY04479.1"/>
    <property type="molecule type" value="Genomic_DNA"/>
</dbReference>
<dbReference type="OrthoDB" id="14196at2"/>
<dbReference type="Pfam" id="PF13616">
    <property type="entry name" value="Rotamase_3"/>
    <property type="match status" value="1"/>
</dbReference>
<feature type="compositionally biased region" description="Low complexity" evidence="2">
    <location>
        <begin position="355"/>
        <end position="377"/>
    </location>
</feature>
<dbReference type="PROSITE" id="PS01096">
    <property type="entry name" value="PPIC_PPIASE_1"/>
    <property type="match status" value="1"/>
</dbReference>
<name>A0A559JX74_9BACL</name>
<dbReference type="InterPro" id="IPR000297">
    <property type="entry name" value="PPIase_PpiC"/>
</dbReference>
<keyword evidence="1" id="KW-0413">Isomerase</keyword>
<reference evidence="5 6" key="1">
    <citation type="submission" date="2019-07" db="EMBL/GenBank/DDBJ databases">
        <authorList>
            <person name="Kim J."/>
        </authorList>
    </citation>
    <scope>NUCLEOTIDE SEQUENCE [LARGE SCALE GENOMIC DNA]</scope>
    <source>
        <strain evidence="5 6">G13</strain>
    </source>
</reference>
<feature type="compositionally biased region" description="Basic and acidic residues" evidence="2">
    <location>
        <begin position="1"/>
        <end position="21"/>
    </location>
</feature>
<feature type="transmembrane region" description="Helical" evidence="3">
    <location>
        <begin position="52"/>
        <end position="70"/>
    </location>
</feature>
<dbReference type="InterPro" id="IPR023058">
    <property type="entry name" value="PPIase_PpiC_CS"/>
</dbReference>
<dbReference type="PANTHER" id="PTHR47245:SF2">
    <property type="entry name" value="PEPTIDYL-PROLYL CIS-TRANS ISOMERASE HP_0175-RELATED"/>
    <property type="match status" value="1"/>
</dbReference>
<keyword evidence="3" id="KW-0812">Transmembrane</keyword>
<dbReference type="Gene3D" id="1.10.4030.10">
    <property type="entry name" value="Porin chaperone SurA, peptide-binding domain"/>
    <property type="match status" value="1"/>
</dbReference>
<keyword evidence="3" id="KW-1133">Transmembrane helix</keyword>
<dbReference type="SUPFAM" id="SSF109998">
    <property type="entry name" value="Triger factor/SurA peptide-binding domain-like"/>
    <property type="match status" value="1"/>
</dbReference>
<sequence length="377" mass="40872">MNERNENELNDKQELASHEAEQEIAAASAVADPAPLAAPEIAAPARSSSATVVPWVVAVVAIAALVFVLIRGTSAGTENEAIAKMDGVTIKKSDIYDEIEKQFGKEQMISLIDNVAQTRAIEMESKKAGVTITDEDVKEEIDNIIKQYGMASEADLTNALIQSGATLDDFKNKQIIPNLKILKLFESKHPVTDDELKAYFEKNKETKFATTPKEVKASHILLHTKEEAEAVLAELKAGKDFATLAKEKSQDPGSKDQGGDLGFFGPGEMNSGFETAAFALAKGEMSDVVEAESGFHIIKVTDIKEAVVSEYDAVKKEVKLAYYEEKRDTEGQAWLKSFMKDKNYKNLLEDKPELAASAPASPEASPSASAESSPAKQ</sequence>
<dbReference type="AlphaFoldDB" id="A0A559JX74"/>
<organism evidence="5 6">
    <name type="scientific">Cohnella terricola</name>
    <dbReference type="NCBI Taxonomy" id="1289167"/>
    <lineage>
        <taxon>Bacteria</taxon>
        <taxon>Bacillati</taxon>
        <taxon>Bacillota</taxon>
        <taxon>Bacilli</taxon>
        <taxon>Bacillales</taxon>
        <taxon>Paenibacillaceae</taxon>
        <taxon>Cohnella</taxon>
    </lineage>
</organism>
<keyword evidence="1" id="KW-0697">Rotamase</keyword>
<comment type="caution">
    <text evidence="5">The sequence shown here is derived from an EMBL/GenBank/DDBJ whole genome shotgun (WGS) entry which is preliminary data.</text>
</comment>
<dbReference type="PROSITE" id="PS50198">
    <property type="entry name" value="PPIC_PPIASE_2"/>
    <property type="match status" value="1"/>
</dbReference>
<dbReference type="Proteomes" id="UP000316330">
    <property type="component" value="Unassembled WGS sequence"/>
</dbReference>
<dbReference type="Gene3D" id="3.10.50.40">
    <property type="match status" value="1"/>
</dbReference>
<dbReference type="InterPro" id="IPR027304">
    <property type="entry name" value="Trigger_fact/SurA_dom_sf"/>
</dbReference>
<dbReference type="GO" id="GO:0003755">
    <property type="term" value="F:peptidyl-prolyl cis-trans isomerase activity"/>
    <property type="evidence" value="ECO:0007669"/>
    <property type="project" value="UniProtKB-KW"/>
</dbReference>
<evidence type="ECO:0000256" key="1">
    <source>
        <dbReference type="PROSITE-ProRule" id="PRU00278"/>
    </source>
</evidence>